<dbReference type="Gene3D" id="3.40.30.10">
    <property type="entry name" value="Glutaredoxin"/>
    <property type="match status" value="1"/>
</dbReference>
<dbReference type="SUPFAM" id="SSF52833">
    <property type="entry name" value="Thioredoxin-like"/>
    <property type="match status" value="1"/>
</dbReference>
<evidence type="ECO:0000313" key="2">
    <source>
        <dbReference type="Proteomes" id="UP000789595"/>
    </source>
</evidence>
<name>A0A8J2X420_9STRA</name>
<gene>
    <name evidence="1" type="ORF">PECAL_6P18910</name>
</gene>
<keyword evidence="2" id="KW-1185">Reference proteome</keyword>
<dbReference type="InterPro" id="IPR036249">
    <property type="entry name" value="Thioredoxin-like_sf"/>
</dbReference>
<dbReference type="AlphaFoldDB" id="A0A8J2X420"/>
<reference evidence="1" key="1">
    <citation type="submission" date="2021-11" db="EMBL/GenBank/DDBJ databases">
        <authorList>
            <consortium name="Genoscope - CEA"/>
            <person name="William W."/>
        </authorList>
    </citation>
    <scope>NUCLEOTIDE SEQUENCE</scope>
</reference>
<dbReference type="OrthoDB" id="45518at2759"/>
<organism evidence="1 2">
    <name type="scientific">Pelagomonas calceolata</name>
    <dbReference type="NCBI Taxonomy" id="35677"/>
    <lineage>
        <taxon>Eukaryota</taxon>
        <taxon>Sar</taxon>
        <taxon>Stramenopiles</taxon>
        <taxon>Ochrophyta</taxon>
        <taxon>Pelagophyceae</taxon>
        <taxon>Pelagomonadales</taxon>
        <taxon>Pelagomonadaceae</taxon>
        <taxon>Pelagomonas</taxon>
    </lineage>
</organism>
<evidence type="ECO:0000313" key="1">
    <source>
        <dbReference type="EMBL" id="CAH0380251.1"/>
    </source>
</evidence>
<proteinExistence type="predicted"/>
<comment type="caution">
    <text evidence="1">The sequence shown here is derived from an EMBL/GenBank/DDBJ whole genome shotgun (WGS) entry which is preliminary data.</text>
</comment>
<dbReference type="Proteomes" id="UP000789595">
    <property type="component" value="Unassembled WGS sequence"/>
</dbReference>
<protein>
    <recommendedName>
        <fullName evidence="3">Phosducin thioredoxin-like domain-containing protein</fullName>
    </recommendedName>
</protein>
<dbReference type="EMBL" id="CAKKNE010000006">
    <property type="protein sequence ID" value="CAH0380251.1"/>
    <property type="molecule type" value="Genomic_DNA"/>
</dbReference>
<sequence>MGEKMGPNTLAAFHAGADFMAAKMAEEDESSDDEALLAGAPMESYGQARMAELREAAERRNKPPGALRVDPTAWRRLVVDASSDRWVLVSLDHPPNPKCEATLEALESIPISRRGGCELRRVEAKFCVPEEKLGSLPAIFGYFGGELRARLIGRELLDGNGEAPSRELLVEKLVALGVIPGDGNDSETSV</sequence>
<evidence type="ECO:0008006" key="3">
    <source>
        <dbReference type="Google" id="ProtNLM"/>
    </source>
</evidence>
<accession>A0A8J2X420</accession>